<accession>A0A9Q9ARF6</accession>
<dbReference type="PANTHER" id="PTHR38119">
    <property type="entry name" value="BTB DOMAIN-CONTAINING PROTEIN-RELATED"/>
    <property type="match status" value="1"/>
</dbReference>
<dbReference type="OrthoDB" id="5280838at2759"/>
<name>A0A9Q9ARF6_9PEZI</name>
<evidence type="ECO:0000313" key="1">
    <source>
        <dbReference type="EMBL" id="USW51175.1"/>
    </source>
</evidence>
<evidence type="ECO:0000313" key="2">
    <source>
        <dbReference type="Proteomes" id="UP001056384"/>
    </source>
</evidence>
<organism evidence="1 2">
    <name type="scientific">Septoria linicola</name>
    <dbReference type="NCBI Taxonomy" id="215465"/>
    <lineage>
        <taxon>Eukaryota</taxon>
        <taxon>Fungi</taxon>
        <taxon>Dikarya</taxon>
        <taxon>Ascomycota</taxon>
        <taxon>Pezizomycotina</taxon>
        <taxon>Dothideomycetes</taxon>
        <taxon>Dothideomycetidae</taxon>
        <taxon>Mycosphaerellales</taxon>
        <taxon>Mycosphaerellaceae</taxon>
        <taxon>Septoria</taxon>
    </lineage>
</organism>
<dbReference type="PANTHER" id="PTHR38119:SF1">
    <property type="entry name" value="BTB DOMAIN-CONTAINING PROTEIN"/>
    <property type="match status" value="1"/>
</dbReference>
<gene>
    <name evidence="1" type="ORF">Slin15195_G044940</name>
</gene>
<sequence length="495" mass="54843">MATTNLDMEIDGASKISEETKAEQLQQVAVNGGATDEGCEKIATLNAEITPTTAHSSDMQTEQVEELLLDKALMSLKTQPISKFRRRFLKEGDVMVVLDRSDLSITCRLRSEDLRRSTGASFLLAPAVKRSDAEGVNYLCVLEVVDGEGMPRLAGRSLSTKLSGYGPLYAQNSIDAARLKSENAAVETQKMDWIRAYESFFHVLSHVEPKHQLINRKDVHAAVPHIEAISRIIAAEAANTARSALTTAFKVLFAEYSDLWAAVATEPTRWLAIGQNLRHEPVFKEAMVHLAAQYPTVDSRGILDGTNLAVVQRLATQKHYHRLSIDQELLILTIDAKRSALAYSLLHYVLDWIRDHLREHGVHHGKNIEPNALCSHDTGDCTQPAGFYRLLDKGGDSYLPEGQVFDALGRFMGSKLSSEQRDSTRNNLKILKAKISSIVEPLLKSPLQYEKRAELTYLTNIYIEAGDLPWLRGAATAGTDDIKGAESDSDEDMED</sequence>
<dbReference type="AlphaFoldDB" id="A0A9Q9ARF6"/>
<proteinExistence type="predicted"/>
<keyword evidence="2" id="KW-1185">Reference proteome</keyword>
<dbReference type="EMBL" id="CP099420">
    <property type="protein sequence ID" value="USW51175.1"/>
    <property type="molecule type" value="Genomic_DNA"/>
</dbReference>
<protein>
    <submittedName>
        <fullName evidence="1">Uncharacterized protein</fullName>
    </submittedName>
</protein>
<dbReference type="Proteomes" id="UP001056384">
    <property type="component" value="Chromosome 3"/>
</dbReference>
<reference evidence="1" key="1">
    <citation type="submission" date="2022-06" db="EMBL/GenBank/DDBJ databases">
        <title>Complete genome sequences of two strains of the flax pathogen Septoria linicola.</title>
        <authorList>
            <person name="Lapalu N."/>
            <person name="Simon A."/>
            <person name="Demenou B."/>
            <person name="Paumier D."/>
            <person name="Guillot M.-P."/>
            <person name="Gout L."/>
            <person name="Valade R."/>
        </authorList>
    </citation>
    <scope>NUCLEOTIDE SEQUENCE</scope>
    <source>
        <strain evidence="1">SE15195</strain>
    </source>
</reference>